<comment type="caution">
    <text evidence="2">The sequence shown here is derived from an EMBL/GenBank/DDBJ whole genome shotgun (WGS) entry which is preliminary data.</text>
</comment>
<keyword evidence="3" id="KW-1185">Reference proteome</keyword>
<dbReference type="RefSeq" id="XP_051065108.1">
    <property type="nucleotide sequence ID" value="XM_051208388.1"/>
</dbReference>
<keyword evidence="1" id="KW-0732">Signal</keyword>
<dbReference type="Proteomes" id="UP000471633">
    <property type="component" value="Unassembled WGS sequence"/>
</dbReference>
<evidence type="ECO:0000313" key="2">
    <source>
        <dbReference type="EMBL" id="KAH9580799.1"/>
    </source>
</evidence>
<reference evidence="2" key="3">
    <citation type="submission" date="2021-06" db="EMBL/GenBank/DDBJ databases">
        <title>Chromosome-level genome assembly for S. haematobium.</title>
        <authorList>
            <person name="Stroehlein A.J."/>
        </authorList>
    </citation>
    <scope>NUCLEOTIDE SEQUENCE</scope>
</reference>
<accession>A0A922LEK3</accession>
<dbReference type="AlphaFoldDB" id="A0A922LEK3"/>
<evidence type="ECO:0000313" key="3">
    <source>
        <dbReference type="Proteomes" id="UP000471633"/>
    </source>
</evidence>
<feature type="signal peptide" evidence="1">
    <location>
        <begin position="1"/>
        <end position="23"/>
    </location>
</feature>
<evidence type="ECO:0000256" key="1">
    <source>
        <dbReference type="SAM" id="SignalP"/>
    </source>
</evidence>
<reference evidence="2" key="2">
    <citation type="journal article" date="2019" name="Gigascience">
        <title>High-quality Schistosoma haematobium genome achieved by single-molecule and long-range sequencing.</title>
        <authorList>
            <person name="Stroehlein A.J."/>
            <person name="Korhonen P.K."/>
            <person name="Chong T.M."/>
            <person name="Lim Y.L."/>
            <person name="Chan K.G."/>
            <person name="Webster B."/>
            <person name="Rollinson D."/>
            <person name="Brindley P.J."/>
            <person name="Gasser R.B."/>
            <person name="Young N.D."/>
        </authorList>
    </citation>
    <scope>NUCLEOTIDE SEQUENCE</scope>
</reference>
<protein>
    <submittedName>
        <fullName evidence="2">Uncharacterized protein</fullName>
    </submittedName>
</protein>
<name>A0A922LEK3_SCHHA</name>
<proteinExistence type="predicted"/>
<organism evidence="2 3">
    <name type="scientific">Schistosoma haematobium</name>
    <name type="common">Blood fluke</name>
    <dbReference type="NCBI Taxonomy" id="6185"/>
    <lineage>
        <taxon>Eukaryota</taxon>
        <taxon>Metazoa</taxon>
        <taxon>Spiralia</taxon>
        <taxon>Lophotrochozoa</taxon>
        <taxon>Platyhelminthes</taxon>
        <taxon>Trematoda</taxon>
        <taxon>Digenea</taxon>
        <taxon>Strigeidida</taxon>
        <taxon>Schistosomatoidea</taxon>
        <taxon>Schistosomatidae</taxon>
        <taxon>Schistosoma</taxon>
    </lineage>
</organism>
<dbReference type="EMBL" id="AMPZ03000007">
    <property type="protein sequence ID" value="KAH9580799.1"/>
    <property type="molecule type" value="Genomic_DNA"/>
</dbReference>
<feature type="chain" id="PRO_5038079230" evidence="1">
    <location>
        <begin position="24"/>
        <end position="88"/>
    </location>
</feature>
<gene>
    <name evidence="2" type="ORF">MS3_00000731</name>
</gene>
<sequence length="88" mass="10103">MNSISFLTILIINGCIMMNKTETSGTVRKPVIQTTESSTQQPVITDNLKNILINYTNKGPGWDLLRFIFRPARTIIGMNNRTMNEWRE</sequence>
<reference evidence="2" key="1">
    <citation type="journal article" date="2012" name="Nat. Genet.">
        <title>Whole-genome sequence of Schistosoma haematobium.</title>
        <authorList>
            <person name="Young N.D."/>
            <person name="Jex A.R."/>
            <person name="Li B."/>
            <person name="Liu S."/>
            <person name="Yang L."/>
            <person name="Xiong Z."/>
            <person name="Li Y."/>
            <person name="Cantacessi C."/>
            <person name="Hall R.S."/>
            <person name="Xu X."/>
            <person name="Chen F."/>
            <person name="Wu X."/>
            <person name="Zerlotini A."/>
            <person name="Oliveira G."/>
            <person name="Hofmann A."/>
            <person name="Zhang G."/>
            <person name="Fang X."/>
            <person name="Kang Y."/>
            <person name="Campbell B.E."/>
            <person name="Loukas A."/>
            <person name="Ranganathan S."/>
            <person name="Rollinson D."/>
            <person name="Rinaldi G."/>
            <person name="Brindley P.J."/>
            <person name="Yang H."/>
            <person name="Wang J."/>
            <person name="Wang J."/>
            <person name="Gasser R.B."/>
        </authorList>
    </citation>
    <scope>NUCLEOTIDE SEQUENCE</scope>
</reference>
<dbReference type="GeneID" id="75576492"/>
<dbReference type="KEGG" id="shx:MS3_00000731"/>
<dbReference type="CTD" id="75576492"/>
<reference evidence="2" key="4">
    <citation type="journal article" date="2022" name="PLoS Pathog.">
        <title>Chromosome-level genome of Schistosoma haematobium underpins genome-wide explorations of molecular variation.</title>
        <authorList>
            <person name="Stroehlein A.J."/>
            <person name="Korhonen P.K."/>
            <person name="Lee V.V."/>
            <person name="Ralph S.A."/>
            <person name="Mentink-Kane M."/>
            <person name="You H."/>
            <person name="McManus D.P."/>
            <person name="Tchuente L.T."/>
            <person name="Stothard J.R."/>
            <person name="Kaur P."/>
            <person name="Dudchenko O."/>
            <person name="Aiden E.L."/>
            <person name="Yang B."/>
            <person name="Yang H."/>
            <person name="Emery A.M."/>
            <person name="Webster B.L."/>
            <person name="Brindley P.J."/>
            <person name="Rollinson D."/>
            <person name="Chang B.C.H."/>
            <person name="Gasser R.B."/>
            <person name="Young N.D."/>
        </authorList>
    </citation>
    <scope>NUCLEOTIDE SEQUENCE</scope>
</reference>